<organism evidence="1 2">
    <name type="scientific">Mycteria americana</name>
    <name type="common">Wood stork</name>
    <dbReference type="NCBI Taxonomy" id="33587"/>
    <lineage>
        <taxon>Eukaryota</taxon>
        <taxon>Metazoa</taxon>
        <taxon>Chordata</taxon>
        <taxon>Craniata</taxon>
        <taxon>Vertebrata</taxon>
        <taxon>Euteleostomi</taxon>
        <taxon>Archelosauria</taxon>
        <taxon>Archosauria</taxon>
        <taxon>Dinosauria</taxon>
        <taxon>Saurischia</taxon>
        <taxon>Theropoda</taxon>
        <taxon>Coelurosauria</taxon>
        <taxon>Aves</taxon>
        <taxon>Neognathae</taxon>
        <taxon>Neoaves</taxon>
        <taxon>Aequornithes</taxon>
        <taxon>Ciconiiformes</taxon>
        <taxon>Ciconiidae</taxon>
        <taxon>Mycteria</taxon>
    </lineage>
</organism>
<evidence type="ECO:0000313" key="2">
    <source>
        <dbReference type="Proteomes" id="UP001333110"/>
    </source>
</evidence>
<dbReference type="AlphaFoldDB" id="A0AAN7NX92"/>
<dbReference type="PANTHER" id="PTHR33332">
    <property type="entry name" value="REVERSE TRANSCRIPTASE DOMAIN-CONTAINING PROTEIN"/>
    <property type="match status" value="1"/>
</dbReference>
<reference evidence="1 2" key="1">
    <citation type="journal article" date="2023" name="J. Hered.">
        <title>Chromosome-level genome of the wood stork (Mycteria americana) provides insight into avian chromosome evolution.</title>
        <authorList>
            <person name="Flamio R. Jr."/>
            <person name="Ramstad K.M."/>
        </authorList>
    </citation>
    <scope>NUCLEOTIDE SEQUENCE [LARGE SCALE GENOMIC DNA]</scope>
    <source>
        <strain evidence="1">JAX WOST 10</strain>
    </source>
</reference>
<name>A0AAN7NX92_MYCAM</name>
<accession>A0AAN7NX92</accession>
<sequence>MPLKVPQGQALHLVHGNSQYQYRVGDELFESSPVEKDLDILVDKKLGMSWQCVLATEKGNCILGIIKRSVASRSGEVILCLDSAPARLHLEYCPQHKKDKELSSYILC</sequence>
<evidence type="ECO:0000313" key="1">
    <source>
        <dbReference type="EMBL" id="KAK4832754.1"/>
    </source>
</evidence>
<protein>
    <submittedName>
        <fullName evidence="1">Uncharacterized protein</fullName>
    </submittedName>
</protein>
<dbReference type="Proteomes" id="UP001333110">
    <property type="component" value="Unassembled WGS sequence"/>
</dbReference>
<gene>
    <name evidence="1" type="ORF">QYF61_025283</name>
</gene>
<keyword evidence="2" id="KW-1185">Reference proteome</keyword>
<comment type="caution">
    <text evidence="1">The sequence shown here is derived from an EMBL/GenBank/DDBJ whole genome shotgun (WGS) entry which is preliminary data.</text>
</comment>
<dbReference type="EMBL" id="JAUNZN010000001">
    <property type="protein sequence ID" value="KAK4832754.1"/>
    <property type="molecule type" value="Genomic_DNA"/>
</dbReference>
<proteinExistence type="predicted"/>